<evidence type="ECO:0000313" key="3">
    <source>
        <dbReference type="EMBL" id="PWN38157.1"/>
    </source>
</evidence>
<protein>
    <submittedName>
        <fullName evidence="3">NAD(P)-binding protein</fullName>
    </submittedName>
</protein>
<dbReference type="STRING" id="1280837.A0A316VKW3"/>
<keyword evidence="4" id="KW-1185">Reference proteome</keyword>
<dbReference type="GO" id="GO:0016616">
    <property type="term" value="F:oxidoreductase activity, acting on the CH-OH group of donors, NAD or NADP as acceptor"/>
    <property type="evidence" value="ECO:0007669"/>
    <property type="project" value="TreeGrafter"/>
</dbReference>
<proteinExistence type="inferred from homology"/>
<dbReference type="InterPro" id="IPR036291">
    <property type="entry name" value="NAD(P)-bd_dom_sf"/>
</dbReference>
<dbReference type="SUPFAM" id="SSF51735">
    <property type="entry name" value="NAD(P)-binding Rossmann-fold domains"/>
    <property type="match status" value="1"/>
</dbReference>
<evidence type="ECO:0000256" key="1">
    <source>
        <dbReference type="ARBA" id="ARBA00006484"/>
    </source>
</evidence>
<sequence length="199" mass="22045">MESSEIQTLLNVNIVNMTELFFLFIPRIKKLNEEYAEKQKSSKHALAGIVNLSSVAAYMPIPSMAIYAASKTYILSLSESVYQEQRNAGSTLRVVTSCPGSTKTEIWTKGGANEKSLRIPLDTPEHVCQATLKALDKPDKPIIIPGYFNNLMAFGSVRLTPRSWVRIISRRAMGQDPALRDAEEVKAAFAKLGRKAPTK</sequence>
<dbReference type="InterPro" id="IPR002347">
    <property type="entry name" value="SDR_fam"/>
</dbReference>
<gene>
    <name evidence="3" type="ORF">FA14DRAFT_131357</name>
</gene>
<keyword evidence="2" id="KW-0560">Oxidoreductase</keyword>
<dbReference type="EMBL" id="KZ819602">
    <property type="protein sequence ID" value="PWN38157.1"/>
    <property type="molecule type" value="Genomic_DNA"/>
</dbReference>
<dbReference type="InParanoid" id="A0A316VKW3"/>
<dbReference type="Proteomes" id="UP000245771">
    <property type="component" value="Unassembled WGS sequence"/>
</dbReference>
<dbReference type="GeneID" id="37018711"/>
<dbReference type="OrthoDB" id="47007at2759"/>
<dbReference type="Gene3D" id="3.40.50.720">
    <property type="entry name" value="NAD(P)-binding Rossmann-like Domain"/>
    <property type="match status" value="1"/>
</dbReference>
<comment type="similarity">
    <text evidence="1">Belongs to the short-chain dehydrogenases/reductases (SDR) family.</text>
</comment>
<accession>A0A316VKW3</accession>
<dbReference type="PANTHER" id="PTHR24322">
    <property type="entry name" value="PKSB"/>
    <property type="match status" value="1"/>
</dbReference>
<evidence type="ECO:0000256" key="2">
    <source>
        <dbReference type="ARBA" id="ARBA00023002"/>
    </source>
</evidence>
<dbReference type="AlphaFoldDB" id="A0A316VKW3"/>
<dbReference type="PANTHER" id="PTHR24322:SF736">
    <property type="entry name" value="RETINOL DEHYDROGENASE 10"/>
    <property type="match status" value="1"/>
</dbReference>
<dbReference type="RefSeq" id="XP_025358459.1">
    <property type="nucleotide sequence ID" value="XM_025496930.1"/>
</dbReference>
<organism evidence="3 4">
    <name type="scientific">Meira miltonrushii</name>
    <dbReference type="NCBI Taxonomy" id="1280837"/>
    <lineage>
        <taxon>Eukaryota</taxon>
        <taxon>Fungi</taxon>
        <taxon>Dikarya</taxon>
        <taxon>Basidiomycota</taxon>
        <taxon>Ustilaginomycotina</taxon>
        <taxon>Exobasidiomycetes</taxon>
        <taxon>Exobasidiales</taxon>
        <taxon>Brachybasidiaceae</taxon>
        <taxon>Meira</taxon>
    </lineage>
</organism>
<dbReference type="Pfam" id="PF00106">
    <property type="entry name" value="adh_short"/>
    <property type="match status" value="1"/>
</dbReference>
<name>A0A316VKW3_9BASI</name>
<evidence type="ECO:0000313" key="4">
    <source>
        <dbReference type="Proteomes" id="UP000245771"/>
    </source>
</evidence>
<reference evidence="3 4" key="1">
    <citation type="journal article" date="2018" name="Mol. Biol. Evol.">
        <title>Broad Genomic Sampling Reveals a Smut Pathogenic Ancestry of the Fungal Clade Ustilaginomycotina.</title>
        <authorList>
            <person name="Kijpornyongpan T."/>
            <person name="Mondo S.J."/>
            <person name="Barry K."/>
            <person name="Sandor L."/>
            <person name="Lee J."/>
            <person name="Lipzen A."/>
            <person name="Pangilinan J."/>
            <person name="LaButti K."/>
            <person name="Hainaut M."/>
            <person name="Henrissat B."/>
            <person name="Grigoriev I.V."/>
            <person name="Spatafora J.W."/>
            <person name="Aime M.C."/>
        </authorList>
    </citation>
    <scope>NUCLEOTIDE SEQUENCE [LARGE SCALE GENOMIC DNA]</scope>
    <source>
        <strain evidence="3 4">MCA 3882</strain>
    </source>
</reference>